<accession>A3U0F6</accession>
<dbReference type="RefSeq" id="WP_009803789.1">
    <property type="nucleotide sequence ID" value="NZ_AAMO01000008.1"/>
</dbReference>
<dbReference type="AlphaFoldDB" id="A3U0F6"/>
<dbReference type="InterPro" id="IPR001128">
    <property type="entry name" value="Cyt_P450"/>
</dbReference>
<evidence type="ECO:0000256" key="2">
    <source>
        <dbReference type="ARBA" id="ARBA00010617"/>
    </source>
</evidence>
<dbReference type="Gene3D" id="1.10.630.10">
    <property type="entry name" value="Cytochrome P450"/>
    <property type="match status" value="1"/>
</dbReference>
<keyword evidence="4" id="KW-0479">Metal-binding</keyword>
<keyword evidence="6" id="KW-0408">Iron</keyword>
<dbReference type="PANTHER" id="PTHR24286">
    <property type="entry name" value="CYTOCHROME P450 26"/>
    <property type="match status" value="1"/>
</dbReference>
<protein>
    <submittedName>
        <fullName evidence="8">Fatty acid alpha hydroxylase</fullName>
    </submittedName>
</protein>
<sequence>MASGIPDLPGVDSTLAFFREGYRFVGNGCDRVGAPAFRTRLMLRPVTCMRGPEAVRAFYRPGRMTRRGAMPASVVALLQDRGSVQTLDGSAHRVRKALFMDMMGDDRLGEARRLLAEEWQTAADGWRGRTVALRDELPPVMTRVALRWSGIDPEGTDVAQRAEELSAMIEGAGGLGPSHLRARWLRARSERWARETILTARSGGGDSVIARIARHRDADGEALRDDVAGVELLNVLRPIVAVARFVVFAAHALHVHMAPAGPVGEDDAHRLGEEVRRVYPFFPVIGGRVLQPFDWRGTAFAKGDWLLLDLYGTNHDSAAWPAPGDFRPDRHRDPRADRLVPQGGGDYHLDHRCPGEWLTMALLTEAILALTSMGYRVPPQDLDISTRRFPPWPADGMRIAPA</sequence>
<name>A3U0F6_PSEBH</name>
<dbReference type="SUPFAM" id="SSF48264">
    <property type="entry name" value="Cytochrome P450"/>
    <property type="match status" value="1"/>
</dbReference>
<dbReference type="GO" id="GO:0005506">
    <property type="term" value="F:iron ion binding"/>
    <property type="evidence" value="ECO:0007669"/>
    <property type="project" value="InterPro"/>
</dbReference>
<keyword evidence="3" id="KW-0349">Heme</keyword>
<dbReference type="STRING" id="252305.OB2597_19231"/>
<dbReference type="GO" id="GO:0016125">
    <property type="term" value="P:sterol metabolic process"/>
    <property type="evidence" value="ECO:0007669"/>
    <property type="project" value="TreeGrafter"/>
</dbReference>
<dbReference type="GO" id="GO:0020037">
    <property type="term" value="F:heme binding"/>
    <property type="evidence" value="ECO:0007669"/>
    <property type="project" value="InterPro"/>
</dbReference>
<dbReference type="Pfam" id="PF00067">
    <property type="entry name" value="p450"/>
    <property type="match status" value="1"/>
</dbReference>
<dbReference type="GO" id="GO:0004497">
    <property type="term" value="F:monooxygenase activity"/>
    <property type="evidence" value="ECO:0007669"/>
    <property type="project" value="UniProtKB-KW"/>
</dbReference>
<keyword evidence="5" id="KW-0560">Oxidoreductase</keyword>
<evidence type="ECO:0000256" key="1">
    <source>
        <dbReference type="ARBA" id="ARBA00001971"/>
    </source>
</evidence>
<evidence type="ECO:0000256" key="4">
    <source>
        <dbReference type="ARBA" id="ARBA00022723"/>
    </source>
</evidence>
<dbReference type="HOGENOM" id="CLU_037319_0_0_5"/>
<organism evidence="8 9">
    <name type="scientific">Pseudooceanicola batsensis (strain ATCC BAA-863 / DSM 15984 / KCTC 12145 / HTCC2597)</name>
    <name type="common">Oceanicola batsensis</name>
    <dbReference type="NCBI Taxonomy" id="252305"/>
    <lineage>
        <taxon>Bacteria</taxon>
        <taxon>Pseudomonadati</taxon>
        <taxon>Pseudomonadota</taxon>
        <taxon>Alphaproteobacteria</taxon>
        <taxon>Rhodobacterales</taxon>
        <taxon>Paracoccaceae</taxon>
        <taxon>Pseudooceanicola</taxon>
    </lineage>
</organism>
<comment type="caution">
    <text evidence="8">The sequence shown here is derived from an EMBL/GenBank/DDBJ whole genome shotgun (WGS) entry which is preliminary data.</text>
</comment>
<keyword evidence="9" id="KW-1185">Reference proteome</keyword>
<evidence type="ECO:0000313" key="9">
    <source>
        <dbReference type="Proteomes" id="UP000004318"/>
    </source>
</evidence>
<dbReference type="PANTHER" id="PTHR24286:SF24">
    <property type="entry name" value="LANOSTEROL 14-ALPHA DEMETHYLASE"/>
    <property type="match status" value="1"/>
</dbReference>
<evidence type="ECO:0000256" key="6">
    <source>
        <dbReference type="ARBA" id="ARBA00023004"/>
    </source>
</evidence>
<evidence type="ECO:0000256" key="5">
    <source>
        <dbReference type="ARBA" id="ARBA00023002"/>
    </source>
</evidence>
<proteinExistence type="inferred from homology"/>
<evidence type="ECO:0000256" key="7">
    <source>
        <dbReference type="ARBA" id="ARBA00023033"/>
    </source>
</evidence>
<keyword evidence="7" id="KW-0503">Monooxygenase</keyword>
<evidence type="ECO:0000256" key="3">
    <source>
        <dbReference type="ARBA" id="ARBA00022617"/>
    </source>
</evidence>
<reference evidence="8 9" key="1">
    <citation type="journal article" date="2010" name="J. Bacteriol.">
        <title>Genome sequences of Oceanicola granulosus HTCC2516(T) and Oceanicola batsensis HTCC2597(TDelta).</title>
        <authorList>
            <person name="Thrash J.C."/>
            <person name="Cho J.C."/>
            <person name="Vergin K.L."/>
            <person name="Giovannoni S.J."/>
        </authorList>
    </citation>
    <scope>NUCLEOTIDE SEQUENCE [LARGE SCALE GENOMIC DNA]</scope>
    <source>
        <strain evidence="9">ATCC BAA-863 / DSM 15984 / KCTC 12145 / HTCC2597</strain>
    </source>
</reference>
<dbReference type="InterPro" id="IPR036396">
    <property type="entry name" value="Cyt_P450_sf"/>
</dbReference>
<dbReference type="Proteomes" id="UP000004318">
    <property type="component" value="Unassembled WGS sequence"/>
</dbReference>
<dbReference type="EMBL" id="AAMO01000008">
    <property type="protein sequence ID" value="EAQ02247.1"/>
    <property type="molecule type" value="Genomic_DNA"/>
</dbReference>
<dbReference type="GO" id="GO:0016705">
    <property type="term" value="F:oxidoreductase activity, acting on paired donors, with incorporation or reduction of molecular oxygen"/>
    <property type="evidence" value="ECO:0007669"/>
    <property type="project" value="InterPro"/>
</dbReference>
<gene>
    <name evidence="8" type="ORF">OB2597_19231</name>
</gene>
<dbReference type="OrthoDB" id="9764248at2"/>
<comment type="similarity">
    <text evidence="2">Belongs to the cytochrome P450 family.</text>
</comment>
<evidence type="ECO:0000313" key="8">
    <source>
        <dbReference type="EMBL" id="EAQ02247.1"/>
    </source>
</evidence>
<comment type="cofactor">
    <cofactor evidence="1">
        <name>heme</name>
        <dbReference type="ChEBI" id="CHEBI:30413"/>
    </cofactor>
</comment>
<dbReference type="CDD" id="cd11067">
    <property type="entry name" value="CYP152"/>
    <property type="match status" value="1"/>
</dbReference>